<name>A0A412CI02_9FIRM</name>
<protein>
    <recommendedName>
        <fullName evidence="1">Dit-like phage tail protein N-terminal domain-containing protein</fullName>
    </recommendedName>
</protein>
<dbReference type="AlphaFoldDB" id="A0A412CI02"/>
<feature type="domain" description="Dit-like phage tail protein N-terminal" evidence="1">
    <location>
        <begin position="73"/>
        <end position="160"/>
    </location>
</feature>
<accession>A0A412CI02</accession>
<evidence type="ECO:0000259" key="1">
    <source>
        <dbReference type="Pfam" id="PF21821"/>
    </source>
</evidence>
<comment type="caution">
    <text evidence="2">The sequence shown here is derived from an EMBL/GenBank/DDBJ whole genome shotgun (WGS) entry which is preliminary data.</text>
</comment>
<sequence>MASILSFLNQAVDSLISSGSGLNTGCKLVLSCAGESVTFPVSPPSFEISNAYNNSTINVNSLGDINMLGKRGLTTIKFSSFFPAQAYDDIVNTTPDSPYSYVEKINSFAQKGQPCKLAISNTNINLNVSIDTFDYNEKDGTSDVYFSISLREYRYVLPNSNKLNNTTGLASRVAEERKEKVINWYPGMDLMDVAAQSMGQFFSIDKQDAKQLSVFRTLAKTKNLNVGTVLHATKQSIKISDDTIINF</sequence>
<dbReference type="Pfam" id="PF21821">
    <property type="entry name" value="Dit_like"/>
    <property type="match status" value="1"/>
</dbReference>
<reference evidence="2 3" key="1">
    <citation type="submission" date="2018-08" db="EMBL/GenBank/DDBJ databases">
        <title>A genome reference for cultivated species of the human gut microbiota.</title>
        <authorList>
            <person name="Zou Y."/>
            <person name="Xue W."/>
            <person name="Luo G."/>
        </authorList>
    </citation>
    <scope>NUCLEOTIDE SEQUENCE [LARGE SCALE GENOMIC DNA]</scope>
    <source>
        <strain evidence="2 3">AF27-12</strain>
    </source>
</reference>
<dbReference type="RefSeq" id="WP_118035314.1">
    <property type="nucleotide sequence ID" value="NZ_QRTP01000001.1"/>
</dbReference>
<dbReference type="EMBL" id="QRTP01000001">
    <property type="protein sequence ID" value="RGQ87004.1"/>
    <property type="molecule type" value="Genomic_DNA"/>
</dbReference>
<organism evidence="2 3">
    <name type="scientific">Megamonas rupellensis</name>
    <dbReference type="NCBI Taxonomy" id="491921"/>
    <lineage>
        <taxon>Bacteria</taxon>
        <taxon>Bacillati</taxon>
        <taxon>Bacillota</taxon>
        <taxon>Negativicutes</taxon>
        <taxon>Selenomonadales</taxon>
        <taxon>Selenomonadaceae</taxon>
        <taxon>Megamonas</taxon>
    </lineage>
</organism>
<evidence type="ECO:0000313" key="3">
    <source>
        <dbReference type="Proteomes" id="UP000286147"/>
    </source>
</evidence>
<dbReference type="Proteomes" id="UP000286147">
    <property type="component" value="Unassembled WGS sequence"/>
</dbReference>
<evidence type="ECO:0000313" key="2">
    <source>
        <dbReference type="EMBL" id="RGQ87004.1"/>
    </source>
</evidence>
<proteinExistence type="predicted"/>
<gene>
    <name evidence="2" type="ORF">DWY77_00105</name>
</gene>
<dbReference type="InterPro" id="IPR048494">
    <property type="entry name" value="Dit-like_N"/>
</dbReference>